<gene>
    <name evidence="1" type="ORF">GO485_23850</name>
    <name evidence="2" type="ORF">IP92_00784</name>
</gene>
<evidence type="ECO:0000313" key="3">
    <source>
        <dbReference type="Proteomes" id="UP000315112"/>
    </source>
</evidence>
<dbReference type="AlphaFoldDB" id="A0A562Q4W0"/>
<dbReference type="Gene3D" id="3.40.50.2000">
    <property type="entry name" value="Glycogen Phosphorylase B"/>
    <property type="match status" value="1"/>
</dbReference>
<dbReference type="GO" id="GO:0016740">
    <property type="term" value="F:transferase activity"/>
    <property type="evidence" value="ECO:0007669"/>
    <property type="project" value="UniProtKB-KW"/>
</dbReference>
<dbReference type="EMBL" id="CP046904">
    <property type="protein sequence ID" value="QGZ41790.1"/>
    <property type="molecule type" value="Genomic_DNA"/>
</dbReference>
<proteinExistence type="predicted"/>
<reference evidence="2 3" key="1">
    <citation type="journal article" date="2015" name="Stand. Genomic Sci.">
        <title>Genomic Encyclopedia of Bacterial and Archaeal Type Strains, Phase III: the genomes of soil and plant-associated and newly described type strains.</title>
        <authorList>
            <person name="Whitman W.B."/>
            <person name="Woyke T."/>
            <person name="Klenk H.P."/>
            <person name="Zhou Y."/>
            <person name="Lilburn T.G."/>
            <person name="Beck B.J."/>
            <person name="De Vos P."/>
            <person name="Vandamme P."/>
            <person name="Eisen J.A."/>
            <person name="Garrity G."/>
            <person name="Hugenholtz P."/>
            <person name="Kyrpides N.C."/>
        </authorList>
    </citation>
    <scope>NUCLEOTIDE SEQUENCE [LARGE SCALE GENOMIC DNA]</scope>
    <source>
        <strain evidence="2 3">CGMCC 1.10685</strain>
    </source>
</reference>
<keyword evidence="2" id="KW-0808">Transferase</keyword>
<reference evidence="2" key="2">
    <citation type="submission" date="2019-07" db="EMBL/GenBank/DDBJ databases">
        <authorList>
            <person name="Whitman W."/>
            <person name="Huntemann M."/>
            <person name="Clum A."/>
            <person name="Pillay M."/>
            <person name="Palaniappan K."/>
            <person name="Varghese N."/>
            <person name="Mikhailova N."/>
            <person name="Stamatis D."/>
            <person name="Reddy T."/>
            <person name="Daum C."/>
            <person name="Shapiro N."/>
            <person name="Ivanova N."/>
            <person name="Kyrpides N."/>
            <person name="Woyke T."/>
        </authorList>
    </citation>
    <scope>NUCLEOTIDE SEQUENCE</scope>
    <source>
        <strain evidence="2">CGMCC 1.10685</strain>
    </source>
</reference>
<accession>A0A562Q4W0</accession>
<sequence>MIHILQTPGGGYRDIIQYLEARGARVTVLRPPTRGGARFHGKIAILKSMLSPHLLKARGVWTASDTVLAIGWEALTLQALIKIGYLPRPAKFLALACFVHSEKVRRVMNSLWRVVRNPGLGFVAFSEGERRNLIENCGIAPENVHFHLWRQDLDGRAQPGQLSDDGSIFAGGYSNRDYGLLREAAADLPATLVIVASERNGLPPAENERTRIYLDLPEAEFEALLARCRVVAMPLRSAGEACGQSVLLRVLRNGKPLITSRHESIEAYLGRDYPGFVPAGDVDAMRKALQRALDDSAWRAQLAKRIEAAAQQLDSHGEPGADIERFLLA</sequence>
<evidence type="ECO:0000313" key="2">
    <source>
        <dbReference type="EMBL" id="TWI51795.1"/>
    </source>
</evidence>
<dbReference type="SUPFAM" id="SSF53756">
    <property type="entry name" value="UDP-Glycosyltransferase/glycogen phosphorylase"/>
    <property type="match status" value="1"/>
</dbReference>
<protein>
    <submittedName>
        <fullName evidence="2">Glycosyltransferase involved in cell wall biosynthesis</fullName>
    </submittedName>
</protein>
<dbReference type="RefSeq" id="WP_145873175.1">
    <property type="nucleotide sequence ID" value="NZ_CP046904.1"/>
</dbReference>
<organism evidence="2 3">
    <name type="scientific">Pseudoduganella flava</name>
    <dbReference type="NCBI Taxonomy" id="871742"/>
    <lineage>
        <taxon>Bacteria</taxon>
        <taxon>Pseudomonadati</taxon>
        <taxon>Pseudomonadota</taxon>
        <taxon>Betaproteobacteria</taxon>
        <taxon>Burkholderiales</taxon>
        <taxon>Oxalobacteraceae</taxon>
        <taxon>Telluria group</taxon>
        <taxon>Pseudoduganella</taxon>
    </lineage>
</organism>
<evidence type="ECO:0000313" key="4">
    <source>
        <dbReference type="Proteomes" id="UP000437862"/>
    </source>
</evidence>
<dbReference type="Proteomes" id="UP000315112">
    <property type="component" value="Unassembled WGS sequence"/>
</dbReference>
<reference evidence="1 4" key="3">
    <citation type="submission" date="2019-12" db="EMBL/GenBank/DDBJ databases">
        <title>Draft Genome Sequences of Six Type Strains of the Genus Massilia.</title>
        <authorList>
            <person name="Miess H."/>
            <person name="Frediansyah A."/>
            <person name="Goeker M."/>
            <person name="Gross H."/>
        </authorList>
    </citation>
    <scope>NUCLEOTIDE SEQUENCE [LARGE SCALE GENOMIC DNA]</scope>
    <source>
        <strain evidence="1 4">DSM 26639</strain>
    </source>
</reference>
<dbReference type="EMBL" id="VLKW01000001">
    <property type="protein sequence ID" value="TWI51795.1"/>
    <property type="molecule type" value="Genomic_DNA"/>
</dbReference>
<name>A0A562Q4W0_9BURK</name>
<dbReference type="Proteomes" id="UP000437862">
    <property type="component" value="Chromosome"/>
</dbReference>
<dbReference type="OrthoDB" id="790821at2"/>
<evidence type="ECO:0000313" key="1">
    <source>
        <dbReference type="EMBL" id="QGZ41790.1"/>
    </source>
</evidence>
<keyword evidence="4" id="KW-1185">Reference proteome</keyword>